<evidence type="ECO:0000313" key="2">
    <source>
        <dbReference type="EMBL" id="PIN00517.1"/>
    </source>
</evidence>
<keyword evidence="3" id="KW-1185">Reference proteome</keyword>
<dbReference type="AlphaFoldDB" id="A0A2G9G5E2"/>
<sequence>MTEKDNVAIPKFGSWDYLVIFDRARNEERTGHGSQDHRDLPHGNDIMPLTKLTKPSAGQRWLCCSNLKDAED</sequence>
<reference evidence="3" key="1">
    <citation type="journal article" date="2018" name="Gigascience">
        <title>Genome assembly of the Pink Ipe (Handroanthus impetiginosus, Bignoniaceae), a highly valued, ecologically keystone Neotropical timber forest tree.</title>
        <authorList>
            <person name="Silva-Junior O.B."/>
            <person name="Grattapaglia D."/>
            <person name="Novaes E."/>
            <person name="Collevatti R.G."/>
        </authorList>
    </citation>
    <scope>NUCLEOTIDE SEQUENCE [LARGE SCALE GENOMIC DNA]</scope>
    <source>
        <strain evidence="3">cv. UFG-1</strain>
    </source>
</reference>
<gene>
    <name evidence="2" type="ORF">CDL12_26981</name>
</gene>
<proteinExistence type="predicted"/>
<dbReference type="Proteomes" id="UP000231279">
    <property type="component" value="Unassembled WGS sequence"/>
</dbReference>
<feature type="region of interest" description="Disordered" evidence="1">
    <location>
        <begin position="26"/>
        <end position="48"/>
    </location>
</feature>
<protein>
    <submittedName>
        <fullName evidence="2">Uncharacterized protein</fullName>
    </submittedName>
</protein>
<organism evidence="2 3">
    <name type="scientific">Handroanthus impetiginosus</name>
    <dbReference type="NCBI Taxonomy" id="429701"/>
    <lineage>
        <taxon>Eukaryota</taxon>
        <taxon>Viridiplantae</taxon>
        <taxon>Streptophyta</taxon>
        <taxon>Embryophyta</taxon>
        <taxon>Tracheophyta</taxon>
        <taxon>Spermatophyta</taxon>
        <taxon>Magnoliopsida</taxon>
        <taxon>eudicotyledons</taxon>
        <taxon>Gunneridae</taxon>
        <taxon>Pentapetalae</taxon>
        <taxon>asterids</taxon>
        <taxon>lamiids</taxon>
        <taxon>Lamiales</taxon>
        <taxon>Bignoniaceae</taxon>
        <taxon>Crescentiina</taxon>
        <taxon>Tabebuia alliance</taxon>
        <taxon>Handroanthus</taxon>
    </lineage>
</organism>
<evidence type="ECO:0000313" key="3">
    <source>
        <dbReference type="Proteomes" id="UP000231279"/>
    </source>
</evidence>
<name>A0A2G9G5E2_9LAMI</name>
<accession>A0A2G9G5E2</accession>
<comment type="caution">
    <text evidence="2">The sequence shown here is derived from an EMBL/GenBank/DDBJ whole genome shotgun (WGS) entry which is preliminary data.</text>
</comment>
<evidence type="ECO:0000256" key="1">
    <source>
        <dbReference type="SAM" id="MobiDB-lite"/>
    </source>
</evidence>
<dbReference type="OrthoDB" id="903825at2759"/>
<feature type="compositionally biased region" description="Basic and acidic residues" evidence="1">
    <location>
        <begin position="26"/>
        <end position="42"/>
    </location>
</feature>
<dbReference type="EMBL" id="NKXS01006917">
    <property type="protein sequence ID" value="PIN00517.1"/>
    <property type="molecule type" value="Genomic_DNA"/>
</dbReference>